<dbReference type="EMBL" id="CABPRY010000006">
    <property type="protein sequence ID" value="VVE14091.1"/>
    <property type="molecule type" value="Genomic_DNA"/>
</dbReference>
<sequence>MSIITVVPEHRGRAQRYAYVYGAMKVLERPDESAMRYFDPGTQILGIEDVNNVVTIKYRSRAALVQYSGLLLQAWKHVAVSVDVPFLRHVTLDGAVVVGDPNAHPEQYETKVERGAPFRGNIFPEDGARTLSLGMVIGALHVPGHPYPLAKDAPKLIGAHIGGMGWQSGVVVVEWNTPEAFLAYGYIVMYAWRVAGNDPAPGTIRHVLPDGSHVECNLWEEDPWKTVVSVIGRHHTK</sequence>
<proteinExistence type="predicted"/>
<reference evidence="1 2" key="1">
    <citation type="submission" date="2019-08" db="EMBL/GenBank/DDBJ databases">
        <authorList>
            <person name="Peeters C."/>
        </authorList>
    </citation>
    <scope>NUCLEOTIDE SEQUENCE [LARGE SCALE GENOMIC DNA]</scope>
    <source>
        <strain evidence="1 2">LMG 31107</strain>
    </source>
</reference>
<accession>A0A5E4VPE6</accession>
<dbReference type="RefSeq" id="WP_150609159.1">
    <property type="nucleotide sequence ID" value="NZ_CABPRY010000006.1"/>
</dbReference>
<evidence type="ECO:0000313" key="2">
    <source>
        <dbReference type="Proteomes" id="UP000396788"/>
    </source>
</evidence>
<evidence type="ECO:0000313" key="1">
    <source>
        <dbReference type="EMBL" id="VVE14091.1"/>
    </source>
</evidence>
<gene>
    <name evidence="1" type="ORF">PCE31107_02796</name>
</gene>
<protein>
    <submittedName>
        <fullName evidence="1">Uncharacterized protein</fullName>
    </submittedName>
</protein>
<name>A0A5E4VPE6_9BURK</name>
<organism evidence="1 2">
    <name type="scientific">Pandoraea cepalis</name>
    <dbReference type="NCBI Taxonomy" id="2508294"/>
    <lineage>
        <taxon>Bacteria</taxon>
        <taxon>Pseudomonadati</taxon>
        <taxon>Pseudomonadota</taxon>
        <taxon>Betaproteobacteria</taxon>
        <taxon>Burkholderiales</taxon>
        <taxon>Burkholderiaceae</taxon>
        <taxon>Pandoraea</taxon>
    </lineage>
</organism>
<dbReference type="Proteomes" id="UP000396788">
    <property type="component" value="Unassembled WGS sequence"/>
</dbReference>
<dbReference type="AlphaFoldDB" id="A0A5E4VPE6"/>